<gene>
    <name evidence="2" type="ORF">DFP90_1411</name>
</gene>
<accession>A0A3D9H0N1</accession>
<feature type="region of interest" description="Disordered" evidence="1">
    <location>
        <begin position="1"/>
        <end position="31"/>
    </location>
</feature>
<organism evidence="2 3">
    <name type="scientific">Aestuariispira insulae</name>
    <dbReference type="NCBI Taxonomy" id="1461337"/>
    <lineage>
        <taxon>Bacteria</taxon>
        <taxon>Pseudomonadati</taxon>
        <taxon>Pseudomonadota</taxon>
        <taxon>Alphaproteobacteria</taxon>
        <taxon>Rhodospirillales</taxon>
        <taxon>Kiloniellaceae</taxon>
        <taxon>Aestuariispira</taxon>
    </lineage>
</organism>
<name>A0A3D9H0N1_9PROT</name>
<sequence length="31" mass="3501">MTDGRKRGRQWSMAAKKQIVREAAQPGTSVR</sequence>
<keyword evidence="3" id="KW-1185">Reference proteome</keyword>
<reference evidence="2 3" key="1">
    <citation type="submission" date="2018-07" db="EMBL/GenBank/DDBJ databases">
        <title>Genomic Encyclopedia of Type Strains, Phase III (KMG-III): the genomes of soil and plant-associated and newly described type strains.</title>
        <authorList>
            <person name="Whitman W."/>
        </authorList>
    </citation>
    <scope>NUCLEOTIDE SEQUENCE [LARGE SCALE GENOMIC DNA]</scope>
    <source>
        <strain evidence="2 3">CECT 8488</strain>
    </source>
</reference>
<dbReference type="AlphaFoldDB" id="A0A3D9H0N1"/>
<comment type="caution">
    <text evidence="2">The sequence shown here is derived from an EMBL/GenBank/DDBJ whole genome shotgun (WGS) entry which is preliminary data.</text>
</comment>
<dbReference type="Proteomes" id="UP000256845">
    <property type="component" value="Unassembled WGS sequence"/>
</dbReference>
<evidence type="ECO:0000256" key="1">
    <source>
        <dbReference type="SAM" id="MobiDB-lite"/>
    </source>
</evidence>
<evidence type="ECO:0000313" key="3">
    <source>
        <dbReference type="Proteomes" id="UP000256845"/>
    </source>
</evidence>
<protein>
    <submittedName>
        <fullName evidence="2">Uncharacterized protein</fullName>
    </submittedName>
</protein>
<proteinExistence type="predicted"/>
<dbReference type="EMBL" id="QRDW01000041">
    <property type="protein sequence ID" value="RED43068.1"/>
    <property type="molecule type" value="Genomic_DNA"/>
</dbReference>
<feature type="non-terminal residue" evidence="2">
    <location>
        <position position="31"/>
    </location>
</feature>
<evidence type="ECO:0000313" key="2">
    <source>
        <dbReference type="EMBL" id="RED43068.1"/>
    </source>
</evidence>